<accession>A0A7S3DNC3</accession>
<gene>
    <name evidence="1" type="ORF">APAL1065_LOCUS9731</name>
</gene>
<reference evidence="1" key="1">
    <citation type="submission" date="2021-01" db="EMBL/GenBank/DDBJ databases">
        <authorList>
            <person name="Corre E."/>
            <person name="Pelletier E."/>
            <person name="Niang G."/>
            <person name="Scheremetjew M."/>
            <person name="Finn R."/>
            <person name="Kale V."/>
            <person name="Holt S."/>
            <person name="Cochrane G."/>
            <person name="Meng A."/>
            <person name="Brown T."/>
            <person name="Cohen L."/>
        </authorList>
    </citation>
    <scope>NUCLEOTIDE SEQUENCE</scope>
    <source>
        <strain evidence="1">CCMP125</strain>
    </source>
</reference>
<dbReference type="AlphaFoldDB" id="A0A7S3DNC3"/>
<dbReference type="EMBL" id="HBHT01014538">
    <property type="protein sequence ID" value="CAD9960678.1"/>
    <property type="molecule type" value="Transcribed_RNA"/>
</dbReference>
<evidence type="ECO:0000313" key="1">
    <source>
        <dbReference type="EMBL" id="CAD9960678.1"/>
    </source>
</evidence>
<sequence length="185" mass="21717">MKLQVDPRQEEWLLQPRGTETRKSRAIAIEQPKRKKSHSYASTTYGYQQQEETSLTNMWPLGSNSDTTARSLVSSSPSFTTEADAMSAKYDLATWEMYCRIVEYRQKHPLCERYQRSVVWEQIHQEILDLSNSTYYPPLVYQGGARSLVSNPSHHFRHSLRFLEQEESRSLVMEEEEEPVFDFEL</sequence>
<organism evidence="1">
    <name type="scientific">Entomoneis paludosa</name>
    <dbReference type="NCBI Taxonomy" id="265537"/>
    <lineage>
        <taxon>Eukaryota</taxon>
        <taxon>Sar</taxon>
        <taxon>Stramenopiles</taxon>
        <taxon>Ochrophyta</taxon>
        <taxon>Bacillariophyta</taxon>
        <taxon>Bacillariophyceae</taxon>
        <taxon>Bacillariophycidae</taxon>
        <taxon>Entomoneidaceae</taxon>
        <taxon>Entomoneis</taxon>
    </lineage>
</organism>
<protein>
    <submittedName>
        <fullName evidence="1">Uncharacterized protein</fullName>
    </submittedName>
</protein>
<proteinExistence type="predicted"/>
<name>A0A7S3DNC3_9STRA</name>